<feature type="transmembrane region" description="Helical" evidence="9">
    <location>
        <begin position="314"/>
        <end position="343"/>
    </location>
</feature>
<feature type="region of interest" description="Disordered" evidence="8">
    <location>
        <begin position="366"/>
        <end position="385"/>
    </location>
</feature>
<dbReference type="AlphaFoldDB" id="A0A2A9EB40"/>
<feature type="compositionally biased region" description="Low complexity" evidence="8">
    <location>
        <begin position="367"/>
        <end position="385"/>
    </location>
</feature>
<feature type="transmembrane region" description="Helical" evidence="9">
    <location>
        <begin position="85"/>
        <end position="110"/>
    </location>
</feature>
<dbReference type="Pfam" id="PF01594">
    <property type="entry name" value="AI-2E_transport"/>
    <property type="match status" value="1"/>
</dbReference>
<dbReference type="PANTHER" id="PTHR21716">
    <property type="entry name" value="TRANSMEMBRANE PROTEIN"/>
    <property type="match status" value="1"/>
</dbReference>
<dbReference type="EMBL" id="PDJH01000001">
    <property type="protein sequence ID" value="PFG35430.1"/>
    <property type="molecule type" value="Genomic_DNA"/>
</dbReference>
<comment type="caution">
    <text evidence="10">The sequence shown here is derived from an EMBL/GenBank/DDBJ whole genome shotgun (WGS) entry which is preliminary data.</text>
</comment>
<dbReference type="InterPro" id="IPR002549">
    <property type="entry name" value="AI-2E-like"/>
</dbReference>
<evidence type="ECO:0000256" key="8">
    <source>
        <dbReference type="SAM" id="MobiDB-lite"/>
    </source>
</evidence>
<keyword evidence="4" id="KW-1003">Cell membrane</keyword>
<accession>A0A2A9EB40</accession>
<feature type="transmembrane region" description="Helical" evidence="9">
    <location>
        <begin position="27"/>
        <end position="45"/>
    </location>
</feature>
<sequence length="385" mass="41490">MTTQELHHAQPAGPDPATKPPRWLPKAFVMAVVTAFVGIFVWRSLGMLTSLITNLVIALFISLTLEPMIVWLVRRGWKRGLATGAVMGGAFVAIVGMIAMFGTMFVQQVIEFGKNIPALYEDIRAWVEKTFDTELPDQKKLVGQALDGWGDDVAQGVLGVGSSLLGGIFAVMTIGLVVYYLCAAGPRFRASICRWLAPKNQATVLSLWDITQAKVSAFINSRLVLAFLSTIFTLIFLMILKIPYSLPLALFTGIVSQFVPTIGTYIGGALPVLLALAESPVKALAVLIFIVAYQQIENYIFAPKISEKALEMNPAVAFVVVLGFGAVFGALGAFLALPVAATIQAVMSTYLQRHELIDETLLDESQAVAPETEPTTPAADAAQES</sequence>
<evidence type="ECO:0000256" key="5">
    <source>
        <dbReference type="ARBA" id="ARBA00022692"/>
    </source>
</evidence>
<feature type="transmembrane region" description="Helical" evidence="9">
    <location>
        <begin position="283"/>
        <end position="302"/>
    </location>
</feature>
<dbReference type="RefSeq" id="WP_245854520.1">
    <property type="nucleotide sequence ID" value="NZ_PDJH01000001.1"/>
</dbReference>
<evidence type="ECO:0000256" key="6">
    <source>
        <dbReference type="ARBA" id="ARBA00022989"/>
    </source>
</evidence>
<dbReference type="GO" id="GO:0005886">
    <property type="term" value="C:plasma membrane"/>
    <property type="evidence" value="ECO:0007669"/>
    <property type="project" value="UniProtKB-SubCell"/>
</dbReference>
<evidence type="ECO:0000313" key="10">
    <source>
        <dbReference type="EMBL" id="PFG35430.1"/>
    </source>
</evidence>
<evidence type="ECO:0000256" key="4">
    <source>
        <dbReference type="ARBA" id="ARBA00022475"/>
    </source>
</evidence>
<feature type="transmembrane region" description="Helical" evidence="9">
    <location>
        <begin position="157"/>
        <end position="182"/>
    </location>
</feature>
<dbReference type="PANTHER" id="PTHR21716:SF53">
    <property type="entry name" value="PERMEASE PERM-RELATED"/>
    <property type="match status" value="1"/>
</dbReference>
<evidence type="ECO:0000313" key="11">
    <source>
        <dbReference type="Proteomes" id="UP000221394"/>
    </source>
</evidence>
<keyword evidence="7 9" id="KW-0472">Membrane</keyword>
<proteinExistence type="inferred from homology"/>
<feature type="transmembrane region" description="Helical" evidence="9">
    <location>
        <begin position="51"/>
        <end position="73"/>
    </location>
</feature>
<evidence type="ECO:0000256" key="9">
    <source>
        <dbReference type="SAM" id="Phobius"/>
    </source>
</evidence>
<feature type="transmembrane region" description="Helical" evidence="9">
    <location>
        <begin position="248"/>
        <end position="276"/>
    </location>
</feature>
<keyword evidence="6 9" id="KW-1133">Transmembrane helix</keyword>
<evidence type="ECO:0000256" key="2">
    <source>
        <dbReference type="ARBA" id="ARBA00009773"/>
    </source>
</evidence>
<organism evidence="10 11">
    <name type="scientific">Flavimobilis soli</name>
    <dbReference type="NCBI Taxonomy" id="442709"/>
    <lineage>
        <taxon>Bacteria</taxon>
        <taxon>Bacillati</taxon>
        <taxon>Actinomycetota</taxon>
        <taxon>Actinomycetes</taxon>
        <taxon>Micrococcales</taxon>
        <taxon>Jonesiaceae</taxon>
        <taxon>Flavimobilis</taxon>
    </lineage>
</organism>
<evidence type="ECO:0000256" key="1">
    <source>
        <dbReference type="ARBA" id="ARBA00004651"/>
    </source>
</evidence>
<evidence type="ECO:0000256" key="3">
    <source>
        <dbReference type="ARBA" id="ARBA00022448"/>
    </source>
</evidence>
<protein>
    <submittedName>
        <fullName evidence="10">Putative PurR-regulated permease PerM</fullName>
    </submittedName>
</protein>
<dbReference type="Proteomes" id="UP000221394">
    <property type="component" value="Unassembled WGS sequence"/>
</dbReference>
<keyword evidence="5 9" id="KW-0812">Transmembrane</keyword>
<name>A0A2A9EB40_9MICO</name>
<keyword evidence="3" id="KW-0813">Transport</keyword>
<reference evidence="10 11" key="1">
    <citation type="submission" date="2017-10" db="EMBL/GenBank/DDBJ databases">
        <title>Sequencing the genomes of 1000 actinobacteria strains.</title>
        <authorList>
            <person name="Klenk H.-P."/>
        </authorList>
    </citation>
    <scope>NUCLEOTIDE SEQUENCE [LARGE SCALE GENOMIC DNA]</scope>
    <source>
        <strain evidence="10 11">DSM 21574</strain>
    </source>
</reference>
<keyword evidence="11" id="KW-1185">Reference proteome</keyword>
<evidence type="ECO:0000256" key="7">
    <source>
        <dbReference type="ARBA" id="ARBA00023136"/>
    </source>
</evidence>
<comment type="similarity">
    <text evidence="2">Belongs to the autoinducer-2 exporter (AI-2E) (TC 2.A.86) family.</text>
</comment>
<gene>
    <name evidence="10" type="ORF">ATL41_0110</name>
</gene>
<comment type="subcellular location">
    <subcellularLocation>
        <location evidence="1">Cell membrane</location>
        <topology evidence="1">Multi-pass membrane protein</topology>
    </subcellularLocation>
</comment>
<feature type="transmembrane region" description="Helical" evidence="9">
    <location>
        <begin position="223"/>
        <end position="242"/>
    </location>
</feature>
<dbReference type="GO" id="GO:0055085">
    <property type="term" value="P:transmembrane transport"/>
    <property type="evidence" value="ECO:0007669"/>
    <property type="project" value="TreeGrafter"/>
</dbReference>